<accession>A0AAW3FBV1</accession>
<dbReference type="EMBL" id="JPGG01000012">
    <property type="protein sequence ID" value="KGC20203.1"/>
    <property type="molecule type" value="Genomic_DNA"/>
</dbReference>
<dbReference type="InterPro" id="IPR022458">
    <property type="entry name" value="Conjugative_coupling_TraG/TraD"/>
</dbReference>
<evidence type="ECO:0000313" key="4">
    <source>
        <dbReference type="Proteomes" id="UP000029590"/>
    </source>
</evidence>
<dbReference type="Gene3D" id="3.40.50.300">
    <property type="entry name" value="P-loop containing nucleotide triphosphate hydrolases"/>
    <property type="match status" value="2"/>
</dbReference>
<protein>
    <submittedName>
        <fullName evidence="3">Conjugative coupling factor TraD</fullName>
    </submittedName>
</protein>
<name>A0AAW3FBV1_BURGA</name>
<keyword evidence="1" id="KW-0812">Transmembrane</keyword>
<dbReference type="Proteomes" id="UP000029590">
    <property type="component" value="Unassembled WGS sequence"/>
</dbReference>
<dbReference type="RefSeq" id="WP_036057529.1">
    <property type="nucleotide sequence ID" value="NZ_KN150851.1"/>
</dbReference>
<comment type="caution">
    <text evidence="3">The sequence shown here is derived from an EMBL/GenBank/DDBJ whole genome shotgun (WGS) entry which is preliminary data.</text>
</comment>
<feature type="domain" description="TraD/TraG TraM recognition site" evidence="2">
    <location>
        <begin position="504"/>
        <end position="632"/>
    </location>
</feature>
<dbReference type="InterPro" id="IPR051162">
    <property type="entry name" value="T4SS_component"/>
</dbReference>
<dbReference type="Pfam" id="PF12696">
    <property type="entry name" value="TraG-D_C"/>
    <property type="match status" value="1"/>
</dbReference>
<dbReference type="AlphaFoldDB" id="A0AAW3FBV1"/>
<gene>
    <name evidence="3" type="primary">traD</name>
    <name evidence="3" type="ORF">DM48_7900</name>
</gene>
<dbReference type="InterPro" id="IPR022503">
    <property type="entry name" value="Conj_coupling_TraG/TraD_PFGI-1"/>
</dbReference>
<keyword evidence="1" id="KW-1133">Transmembrane helix</keyword>
<dbReference type="PANTHER" id="PTHR30121">
    <property type="entry name" value="UNCHARACTERIZED PROTEIN YJGR-RELATED"/>
    <property type="match status" value="1"/>
</dbReference>
<dbReference type="SUPFAM" id="SSF52540">
    <property type="entry name" value="P-loop containing nucleoside triphosphate hydrolases"/>
    <property type="match status" value="1"/>
</dbReference>
<dbReference type="PANTHER" id="PTHR30121:SF6">
    <property type="entry name" value="SLR6007 PROTEIN"/>
    <property type="match status" value="1"/>
</dbReference>
<keyword evidence="1" id="KW-0472">Membrane</keyword>
<feature type="transmembrane region" description="Helical" evidence="1">
    <location>
        <begin position="17"/>
        <end position="36"/>
    </location>
</feature>
<evidence type="ECO:0000313" key="3">
    <source>
        <dbReference type="EMBL" id="KGC20203.1"/>
    </source>
</evidence>
<dbReference type="NCBIfam" id="TIGR03754">
    <property type="entry name" value="conj_TOL_TraD"/>
    <property type="match status" value="1"/>
</dbReference>
<proteinExistence type="predicted"/>
<evidence type="ECO:0000259" key="2">
    <source>
        <dbReference type="Pfam" id="PF12696"/>
    </source>
</evidence>
<dbReference type="CDD" id="cd01127">
    <property type="entry name" value="TrwB_TraG_TraD_VirD4"/>
    <property type="match status" value="1"/>
</dbReference>
<sequence length="700" mass="78139">MSSNQVLENRFRKPYELLAATSWTVGGVVMATLPGWMLATQTGAYCASGAAFSMAAIRFHQGRKILRYRRNLRRLRLYAIEAQATPWSRKRLFMGRGFRWEAIHAQRLYELSLSHNSALLEPGWIYDWARWAETRLEHTSLAWLERITSRDAWWNPARPLPPVQGSAALHGLELAERDIWTPLSERVGHMVVLGTTRVGKTRFAEILITQDIHRGDIVIVIDPKGDAALLKRMYAEAARAGRLDQFHVFHLGFPELSARYNAVGSFGRVTEVASRTAGPLPSEGQSATFKQFVWRFVNVMARAMISLGEKPTYESIYRNAVSIDGLALRYFEQILDAKVPGWRDDEDGPTALAGSDEAKNLIRKTGRSPSILSVSLYIRRKGIDDMVANALISVIENDRTYFDKLVSSLYPLLEKLTTGEISALLSPDYNDASDKRPILDWMNVINSGGVVYVGLDALTDAEVAAAVGNAMFADLTSTAGKIYKHGQTYGQSADRPRRKLSIHADEFNELIGDEFVPLLNKSGGADYQVTVYTQTWQDVEAKIGNRAKADQIGGNLNSMVMLRVKNLATARLLTDQLPEVDITTRTLDSGARDAAMNGMTTDFNEFTSSTQDRLQVTRRPLLEPASLFQLPKGQAFALLEGGRLYKLRLPLLSDANDPYMPDHLVTMANRMRDKYNDYLQQQDADDEADLTVEGSGSGFD</sequence>
<evidence type="ECO:0000256" key="1">
    <source>
        <dbReference type="SAM" id="Phobius"/>
    </source>
</evidence>
<dbReference type="InterPro" id="IPR027417">
    <property type="entry name" value="P-loop_NTPase"/>
</dbReference>
<dbReference type="NCBIfam" id="TIGR03743">
    <property type="entry name" value="SXT_TraD"/>
    <property type="match status" value="1"/>
</dbReference>
<organism evidence="3 4">
    <name type="scientific">Burkholderia gladioli</name>
    <name type="common">Pseudomonas marginata</name>
    <name type="synonym">Phytomonas marginata</name>
    <dbReference type="NCBI Taxonomy" id="28095"/>
    <lineage>
        <taxon>Bacteria</taxon>
        <taxon>Pseudomonadati</taxon>
        <taxon>Pseudomonadota</taxon>
        <taxon>Betaproteobacteria</taxon>
        <taxon>Burkholderiales</taxon>
        <taxon>Burkholderiaceae</taxon>
        <taxon>Burkholderia</taxon>
    </lineage>
</organism>
<dbReference type="InterPro" id="IPR032689">
    <property type="entry name" value="TraG-D_C"/>
</dbReference>
<reference evidence="3 4" key="1">
    <citation type="submission" date="2014-04" db="EMBL/GenBank/DDBJ databases">
        <authorList>
            <person name="Bishop-Lilly K.A."/>
            <person name="Broomall S.M."/>
            <person name="Chain P.S."/>
            <person name="Chertkov O."/>
            <person name="Coyne S.R."/>
            <person name="Daligault H.E."/>
            <person name="Davenport K.W."/>
            <person name="Erkkila T."/>
            <person name="Frey K.G."/>
            <person name="Gibbons H.S."/>
            <person name="Gu W."/>
            <person name="Jaissle J."/>
            <person name="Johnson S.L."/>
            <person name="Koroleva G.I."/>
            <person name="Ladner J.T."/>
            <person name="Lo C.-C."/>
            <person name="Minogue T.D."/>
            <person name="Munk C."/>
            <person name="Palacios G.F."/>
            <person name="Redden C.L."/>
            <person name="Rosenzweig C.N."/>
            <person name="Scholz M.B."/>
            <person name="Teshima H."/>
            <person name="Xu Y."/>
        </authorList>
    </citation>
    <scope>NUCLEOTIDE SEQUENCE [LARGE SCALE GENOMIC DNA]</scope>
    <source>
        <strain evidence="4">gladioli</strain>
    </source>
</reference>